<keyword evidence="4" id="KW-1185">Reference proteome</keyword>
<feature type="region of interest" description="Disordered" evidence="2">
    <location>
        <begin position="1376"/>
        <end position="1412"/>
    </location>
</feature>
<feature type="coiled-coil region" evidence="1">
    <location>
        <begin position="929"/>
        <end position="956"/>
    </location>
</feature>
<dbReference type="EMBL" id="JACHJJ010000046">
    <property type="protein sequence ID" value="MBB5968023.1"/>
    <property type="molecule type" value="Genomic_DNA"/>
</dbReference>
<name>A0A841DH29_PLAVE</name>
<evidence type="ECO:0000313" key="3">
    <source>
        <dbReference type="EMBL" id="MBB5968023.1"/>
    </source>
</evidence>
<protein>
    <submittedName>
        <fullName evidence="3">Uncharacterized protein (TIGR02680 family)</fullName>
    </submittedName>
</protein>
<accession>A0A841DH29</accession>
<evidence type="ECO:0000256" key="2">
    <source>
        <dbReference type="SAM" id="MobiDB-lite"/>
    </source>
</evidence>
<feature type="region of interest" description="Disordered" evidence="2">
    <location>
        <begin position="1"/>
        <end position="20"/>
    </location>
</feature>
<reference evidence="3 4" key="1">
    <citation type="submission" date="2020-08" db="EMBL/GenBank/DDBJ databases">
        <title>Genomic Encyclopedia of Type Strains, Phase III (KMG-III): the genomes of soil and plant-associated and newly described type strains.</title>
        <authorList>
            <person name="Whitman W."/>
        </authorList>
    </citation>
    <scope>NUCLEOTIDE SEQUENCE [LARGE SCALE GENOMIC DNA]</scope>
    <source>
        <strain evidence="3 4">CECT 3303</strain>
    </source>
</reference>
<feature type="coiled-coil region" evidence="1">
    <location>
        <begin position="296"/>
        <end position="337"/>
    </location>
</feature>
<feature type="compositionally biased region" description="Basic and acidic residues" evidence="2">
    <location>
        <begin position="872"/>
        <end position="881"/>
    </location>
</feature>
<feature type="coiled-coil region" evidence="1">
    <location>
        <begin position="364"/>
        <end position="408"/>
    </location>
</feature>
<dbReference type="InterPro" id="IPR013496">
    <property type="entry name" value="CHP02680"/>
</dbReference>
<dbReference type="Pfam" id="PF13558">
    <property type="entry name" value="SbcC_Walker_B"/>
    <property type="match status" value="1"/>
</dbReference>
<dbReference type="Proteomes" id="UP000562352">
    <property type="component" value="Unassembled WGS sequence"/>
</dbReference>
<feature type="coiled-coil region" evidence="1">
    <location>
        <begin position="455"/>
        <end position="489"/>
    </location>
</feature>
<dbReference type="InterPro" id="IPR027417">
    <property type="entry name" value="P-loop_NTPase"/>
</dbReference>
<organism evidence="3 4">
    <name type="scientific">Planomonospora venezuelensis</name>
    <dbReference type="NCBI Taxonomy" id="1999"/>
    <lineage>
        <taxon>Bacteria</taxon>
        <taxon>Bacillati</taxon>
        <taxon>Actinomycetota</taxon>
        <taxon>Actinomycetes</taxon>
        <taxon>Streptosporangiales</taxon>
        <taxon>Streptosporangiaceae</taxon>
        <taxon>Planomonospora</taxon>
    </lineage>
</organism>
<evidence type="ECO:0000256" key="1">
    <source>
        <dbReference type="SAM" id="Coils"/>
    </source>
</evidence>
<dbReference type="Gene3D" id="1.10.287.1490">
    <property type="match status" value="1"/>
</dbReference>
<feature type="region of interest" description="Disordered" evidence="2">
    <location>
        <begin position="869"/>
        <end position="911"/>
    </location>
</feature>
<feature type="coiled-coil region" evidence="1">
    <location>
        <begin position="538"/>
        <end position="572"/>
    </location>
</feature>
<comment type="caution">
    <text evidence="3">The sequence shown here is derived from an EMBL/GenBank/DDBJ whole genome shotgun (WGS) entry which is preliminary data.</text>
</comment>
<dbReference type="RefSeq" id="WP_184948712.1">
    <property type="nucleotide sequence ID" value="NZ_BAAAWZ010000001.1"/>
</dbReference>
<gene>
    <name evidence="3" type="ORF">FHS22_007341</name>
</gene>
<evidence type="ECO:0000313" key="4">
    <source>
        <dbReference type="Proteomes" id="UP000562352"/>
    </source>
</evidence>
<keyword evidence="1" id="KW-0175">Coiled coil</keyword>
<feature type="compositionally biased region" description="Basic and acidic residues" evidence="2">
    <location>
        <begin position="902"/>
        <end position="911"/>
    </location>
</feature>
<dbReference type="Gene3D" id="3.40.50.300">
    <property type="entry name" value="P-loop containing nucleotide triphosphate hydrolases"/>
    <property type="match status" value="1"/>
</dbReference>
<dbReference type="NCBIfam" id="TIGR02680">
    <property type="entry name" value="TIGR02680 family protein"/>
    <property type="match status" value="1"/>
</dbReference>
<proteinExistence type="predicted"/>
<sequence length="1412" mass="151893">MSTRSERAPRPAGGEAPQGRYVPTRAGIVNLWDYRDEEFTFANGWLVLRGPNGSGKTKALEVLFPFVLDGRIDPKRLNPFASEDRTMKSNLLFRGNDTGLGYVWLEFRRRDTGQAVTVGIGLHAQRHRDTPVRWHFVAEGRVGEDFSLLTADDRPMTRKQLAEELGEHTLLASSSDYRVAIDQRLFGLGRERYEQLITLILTLRRPQLAKNLDPAKLSDTLTEGLRPIDDDLVAEAARSFEDMESVQRTLEGLVAADEATAAFLSSYTTYLRVHARWAADALTRRRDDVEARRRDRDEVAVRLAAAEQDRAEAEQRLTTAEDVLTGLRARLEQLRSSAAYEALQQLADLERLVRTCADAETAARGELERRAAAHARAAAELESARRSLTELEAAVSRAAAEVADAAAAGGISWSAADAAEDGFADRVGGRIAARDDDVHAVRAAAAALGRAEQARDLARAALDRAAEAVAATEREAASAQEEMDRARASARLELAAWAERHREVLPEPRPLADALDQVGEPDAPALETVFAELVAPAVQEAREERARLRGQREQAGRERAAAEEERRLIAAERDDAPPAHPARTASREGRAGAPLWRLVRFRDGVSAQAAAAVEAALEAAGILDAWVTPAPEPVRAGDSDAYLVEREGSPGPSLADLLVPEEDAPVPAERILGILRSVAVAGGGPDGPVSLGDLGGGGGLFSAEPAGKGRTGQPLITEDGRFFQGVLLGAHHKEHAEYVGATARARRRAARLAECDARLAAIAETLAALDRRTDAAEAVLDAVGAARAALPRTGGITAALRAREQAAGRLRATRDGADAAQRGYDEAVAASGAAERALRRTGAERALASDAVDGVAAAVRRFERAAAALTGRRREEARQRETAGTATGRLKEAAGDEAAAAEAERAARRRRTEEAAKLEALKATVGAEAGQVLAEVERAEAAITASERETNAARDAERESLSAAAAARARLDAAGEALGVALREERQTARDLAPFARRELLDVLRCPPGLAWPAQDADWLGEGLPPAVRAVHEAILTVTRDLTPTEISLKQSTTRLTKALEDLQAQLTAADQDYRPEWDGADGVIVVRIADEEGPLPAGAFAEKIAAGRRDQQQLLSESEQRILEDALLTRLAQQIHDRTVDARDLIRRMNTEMRSRRMSSGTTVGVSWLLADNLEEGQRAVCALLDGDAARLGPDDLGRMRGHFAAQIKNARARHRDRPYRELLTEVLDYRRWRHFAFQLVRPGTGEERLTRARHSRLSGGEQSVSLHLPLFAAAHAMLNSARPDAPRLLALDEAFAGVDDTGRGELMSLAAQFDLDLFMTGYDLWATHAAVPAAAHYDLAHSPVDHTVSALLLVWDGATLLADDAGELAAALGSPGARRVAPAEPSPVSGPDDAATDPQWIAGDPVPVDG</sequence>
<dbReference type="SUPFAM" id="SSF52540">
    <property type="entry name" value="P-loop containing nucleoside triphosphate hydrolases"/>
    <property type="match status" value="1"/>
</dbReference>